<dbReference type="RefSeq" id="WP_062327600.1">
    <property type="nucleotide sequence ID" value="NZ_CP014476.1"/>
</dbReference>
<accession>A0A140E5E8</accession>
<evidence type="ECO:0000256" key="2">
    <source>
        <dbReference type="SAM" id="MobiDB-lite"/>
    </source>
</evidence>
<dbReference type="OrthoDB" id="6022470at2"/>
<dbReference type="SUPFAM" id="SSF89372">
    <property type="entry name" value="Fucose-specific lectin"/>
    <property type="match status" value="1"/>
</dbReference>
<evidence type="ECO:0000313" key="4">
    <source>
        <dbReference type="EMBL" id="AMK75622.1"/>
    </source>
</evidence>
<organism evidence="4 5">
    <name type="scientific">Methylomonas denitrificans</name>
    <dbReference type="NCBI Taxonomy" id="1538553"/>
    <lineage>
        <taxon>Bacteria</taxon>
        <taxon>Pseudomonadati</taxon>
        <taxon>Pseudomonadota</taxon>
        <taxon>Gammaproteobacteria</taxon>
        <taxon>Methylococcales</taxon>
        <taxon>Methylococcaceae</taxon>
        <taxon>Methylomonas</taxon>
    </lineage>
</organism>
<dbReference type="AlphaFoldDB" id="A0A140E5E8"/>
<evidence type="ECO:0000259" key="3">
    <source>
        <dbReference type="Pfam" id="PF01823"/>
    </source>
</evidence>
<name>A0A140E5E8_9GAMM</name>
<keyword evidence="1" id="KW-0175">Coiled coil</keyword>
<dbReference type="InterPro" id="IPR020864">
    <property type="entry name" value="MACPF"/>
</dbReference>
<protein>
    <recommendedName>
        <fullName evidence="3">MACPF domain-containing protein</fullName>
    </recommendedName>
</protein>
<keyword evidence="5" id="KW-1185">Reference proteome</keyword>
<dbReference type="Proteomes" id="UP000030512">
    <property type="component" value="Chromosome"/>
</dbReference>
<proteinExistence type="predicted"/>
<feature type="domain" description="MACPF" evidence="3">
    <location>
        <begin position="400"/>
        <end position="540"/>
    </location>
</feature>
<dbReference type="Gene3D" id="2.120.10.70">
    <property type="entry name" value="Fucose-specific lectin"/>
    <property type="match status" value="1"/>
</dbReference>
<dbReference type="STRING" id="1538553.JT25_003825"/>
<sequence length="973" mass="106723">MPNSENVKTQAGAAPEADKPTSVQKGELPKKTQSDTVDQLNSFPEGPEEKALRDYLGQIGLGAYTAAFLQHGVTSLKLLRMLDSATGNVVRKEICETIEKGFIEGKTTRPGSTLASNQVKTITADDVQARIEKEQTSEFAASELKSEAEHDKKKEKLQKAIDKVIELREKWAKAAENDQNKVEKQAHEEIDKLLGELKAEDLLKNLPSAKELGTDLNSQLTTMETALAKVNALTEAAVSKTPLSAVDLIFGHQLLRGRLIDANGMTEAPGGAVIAMPRRSGNADLFGPSLETKDFSRSYRSESELSRAERLIETHASSFVVAAEASGAAFMGTGIGAMSLSAQYAQAKESRTDTSSVSSTRLATEIQTRYHWAPIRQIVFATNEFRLSSDALSIIRSIIKLPNRSANVLEFMTTFGSHVFGRITLGGWYKYTARATAENEANRGDLKTAVASAINWAVSASATYTGLGGAGQVSAASKGKIEGATVSGREFRCTSDSYEVSISTNMLGGVDGLPREEWIGSVQYPEQWRVIQREAPVPIWTLIRHTDPVRLGAELVTTKEENQTDQDKNTRNMLDALADEFEKVWVQDIFSKSLDDKFYKLVVENKIVRSDNLQDFLKKQTAEILKVPPSISWQSDDGVKPIVNIANPGDWKGGPSMLVYRNTLHWFCVTRWGDFWTLIGCFFDGTTWRCSMSESYESMLPKGAIPVFCGTGKWHWADVEPAILELEDGKFLIAAPSKYDDDLYFGVCTPKFGAGITSNVPETSRAGDLENESKGSAANVSPALIRFGDGIYVIYADTNNNIVFRIIDESLKFKSTPATATKVKGITNAKIAASVFGNRLYVAYKSSGSNKLTYVYTDNGSEWHDPIELPWEIDEGPSLAVFNGPASSSLYCAYKGYDSEQPIYTISTSDGGIWSKPIQLRNTESAKSPALVAFTRQKGPNLYCFYKREGNKENVPIFYQIATWGASTSSSLI</sequence>
<gene>
    <name evidence="4" type="ORF">JT25_003825</name>
</gene>
<reference evidence="4 5" key="1">
    <citation type="journal article" date="2015" name="Environ. Microbiol.">
        <title>Methane oxidation coupled to nitrate reduction under hypoxia by the Gammaproteobacterium Methylomonas denitrificans, sp. nov. type strain FJG1.</title>
        <authorList>
            <person name="Kits K.D."/>
            <person name="Klotz M.G."/>
            <person name="Stein L.Y."/>
        </authorList>
    </citation>
    <scope>NUCLEOTIDE SEQUENCE [LARGE SCALE GENOMIC DNA]</scope>
    <source>
        <strain evidence="4 5">FJG1</strain>
    </source>
</reference>
<dbReference type="EMBL" id="CP014476">
    <property type="protein sequence ID" value="AMK75622.1"/>
    <property type="molecule type" value="Genomic_DNA"/>
</dbReference>
<evidence type="ECO:0000313" key="5">
    <source>
        <dbReference type="Proteomes" id="UP000030512"/>
    </source>
</evidence>
<evidence type="ECO:0000256" key="1">
    <source>
        <dbReference type="SAM" id="Coils"/>
    </source>
</evidence>
<feature type="coiled-coil region" evidence="1">
    <location>
        <begin position="150"/>
        <end position="192"/>
    </location>
</feature>
<dbReference type="KEGG" id="mdn:JT25_003825"/>
<feature type="region of interest" description="Disordered" evidence="2">
    <location>
        <begin position="1"/>
        <end position="46"/>
    </location>
</feature>
<dbReference type="Pfam" id="PF01823">
    <property type="entry name" value="MACPF"/>
    <property type="match status" value="1"/>
</dbReference>